<accession>K2QIK3</accession>
<sequence length="182" mass="19472">MSAIQCAGITVKGARCLKAPQAGSSFCHVHSLQAGHAKPARTTSSARKRAGESEGRAGGDEKGAACRGRLGNGQHRERATAARNHHCFEHQQHPGLERVPSSPRRGRAHGRERSVSFSSPPPSRPHAPTASPRLLASFTVEELQGEILRRIPACMRSASLPVDDDKTDSSSDDGEDLVYYCG</sequence>
<name>K2QIK3_MACPH</name>
<feature type="compositionally biased region" description="Basic and acidic residues" evidence="1">
    <location>
        <begin position="74"/>
        <end position="96"/>
    </location>
</feature>
<dbReference type="VEuPathDB" id="FungiDB:MPH_13329"/>
<dbReference type="InParanoid" id="K2QIK3"/>
<dbReference type="EMBL" id="AHHD01000593">
    <property type="protein sequence ID" value="EKG09626.1"/>
    <property type="molecule type" value="Genomic_DNA"/>
</dbReference>
<dbReference type="Proteomes" id="UP000007129">
    <property type="component" value="Unassembled WGS sequence"/>
</dbReference>
<reference evidence="2 3" key="1">
    <citation type="journal article" date="2012" name="BMC Genomics">
        <title>Tools to kill: Genome of one of the most destructive plant pathogenic fungi Macrophomina phaseolina.</title>
        <authorList>
            <person name="Islam M.S."/>
            <person name="Haque M.S."/>
            <person name="Islam M.M."/>
            <person name="Emdad E.M."/>
            <person name="Halim A."/>
            <person name="Hossen Q.M.M."/>
            <person name="Hossain M.Z."/>
            <person name="Ahmed B."/>
            <person name="Rahim S."/>
            <person name="Rahman M.S."/>
            <person name="Alam M.M."/>
            <person name="Hou S."/>
            <person name="Wan X."/>
            <person name="Saito J.A."/>
            <person name="Alam M."/>
        </authorList>
    </citation>
    <scope>NUCLEOTIDE SEQUENCE [LARGE SCALE GENOMIC DNA]</scope>
    <source>
        <strain evidence="2 3">MS6</strain>
    </source>
</reference>
<feature type="region of interest" description="Disordered" evidence="1">
    <location>
        <begin position="34"/>
        <end position="133"/>
    </location>
</feature>
<evidence type="ECO:0000256" key="1">
    <source>
        <dbReference type="SAM" id="MobiDB-lite"/>
    </source>
</evidence>
<feature type="region of interest" description="Disordered" evidence="1">
    <location>
        <begin position="156"/>
        <end position="176"/>
    </location>
</feature>
<gene>
    <name evidence="2" type="ORF">MPH_13329</name>
</gene>
<organism evidence="2 3">
    <name type="scientific">Macrophomina phaseolina (strain MS6)</name>
    <name type="common">Charcoal rot fungus</name>
    <dbReference type="NCBI Taxonomy" id="1126212"/>
    <lineage>
        <taxon>Eukaryota</taxon>
        <taxon>Fungi</taxon>
        <taxon>Dikarya</taxon>
        <taxon>Ascomycota</taxon>
        <taxon>Pezizomycotina</taxon>
        <taxon>Dothideomycetes</taxon>
        <taxon>Dothideomycetes incertae sedis</taxon>
        <taxon>Botryosphaeriales</taxon>
        <taxon>Botryosphaeriaceae</taxon>
        <taxon>Macrophomina</taxon>
    </lineage>
</organism>
<comment type="caution">
    <text evidence="2">The sequence shown here is derived from an EMBL/GenBank/DDBJ whole genome shotgun (WGS) entry which is preliminary data.</text>
</comment>
<proteinExistence type="predicted"/>
<evidence type="ECO:0000313" key="3">
    <source>
        <dbReference type="Proteomes" id="UP000007129"/>
    </source>
</evidence>
<evidence type="ECO:0000313" key="2">
    <source>
        <dbReference type="EMBL" id="EKG09626.1"/>
    </source>
</evidence>
<dbReference type="HOGENOM" id="CLU_1482264_0_0_1"/>
<protein>
    <submittedName>
        <fullName evidence="2">Uncharacterized protein</fullName>
    </submittedName>
</protein>
<feature type="compositionally biased region" description="Basic and acidic residues" evidence="1">
    <location>
        <begin position="49"/>
        <end position="64"/>
    </location>
</feature>
<dbReference type="AlphaFoldDB" id="K2QIK3"/>